<sequence>MGSIFFDSKPMIVKGWNPEMELHTETIKTLPIWVQFPNLGIKYWGAESLSKLESIMGIALKTYRYTMEKTLLQYARLLIEMPLDSMIPEHIEFINNNEILVRQQVHYEWKPLKCTYCQMFGHDISMCKKKGVIQQEWRAIQRNPQPEGKAQEQPKEILGLDTEPQLQGFTPAARRDAARVIPEPVQAERRPGQRHVLWQDLIAIVAHMNSAWCIVEDFNSILDKEDRIEGEKTKDHEIKDFVECLEACEMNEMRSTEAYYSWTNKTIWSRIDRVSINPYCPLSADFTQVAYLSNGLSDHSPITIQFHDAPKPKASFQFYNMWSSHKDFHHIMTSIA</sequence>
<evidence type="ECO:0000313" key="1">
    <source>
        <dbReference type="EMBL" id="KAJ8429032.1"/>
    </source>
</evidence>
<dbReference type="Proteomes" id="UP001153076">
    <property type="component" value="Unassembled WGS sequence"/>
</dbReference>
<accession>A0A9Q1JQG5</accession>
<reference evidence="1" key="1">
    <citation type="submission" date="2022-04" db="EMBL/GenBank/DDBJ databases">
        <title>Carnegiea gigantea Genome sequencing and assembly v2.</title>
        <authorList>
            <person name="Copetti D."/>
            <person name="Sanderson M.J."/>
            <person name="Burquez A."/>
            <person name="Wojciechowski M.F."/>
        </authorList>
    </citation>
    <scope>NUCLEOTIDE SEQUENCE</scope>
    <source>
        <strain evidence="1">SGP5-SGP5p</strain>
        <tissue evidence="1">Aerial part</tissue>
    </source>
</reference>
<organism evidence="1 2">
    <name type="scientific">Carnegiea gigantea</name>
    <dbReference type="NCBI Taxonomy" id="171969"/>
    <lineage>
        <taxon>Eukaryota</taxon>
        <taxon>Viridiplantae</taxon>
        <taxon>Streptophyta</taxon>
        <taxon>Embryophyta</taxon>
        <taxon>Tracheophyta</taxon>
        <taxon>Spermatophyta</taxon>
        <taxon>Magnoliopsida</taxon>
        <taxon>eudicotyledons</taxon>
        <taxon>Gunneridae</taxon>
        <taxon>Pentapetalae</taxon>
        <taxon>Caryophyllales</taxon>
        <taxon>Cactineae</taxon>
        <taxon>Cactaceae</taxon>
        <taxon>Cactoideae</taxon>
        <taxon>Echinocereeae</taxon>
        <taxon>Carnegiea</taxon>
    </lineage>
</organism>
<dbReference type="OrthoDB" id="1751344at2759"/>
<name>A0A9Q1JQG5_9CARY</name>
<dbReference type="PANTHER" id="PTHR31286">
    <property type="entry name" value="GLYCINE-RICH CELL WALL STRUCTURAL PROTEIN 1.8-LIKE"/>
    <property type="match status" value="1"/>
</dbReference>
<gene>
    <name evidence="1" type="ORF">Cgig2_000379</name>
</gene>
<dbReference type="EMBL" id="JAKOGI010000945">
    <property type="protein sequence ID" value="KAJ8429032.1"/>
    <property type="molecule type" value="Genomic_DNA"/>
</dbReference>
<dbReference type="PANTHER" id="PTHR31286:SF165">
    <property type="entry name" value="DUF4283 DOMAIN-CONTAINING PROTEIN"/>
    <property type="match status" value="1"/>
</dbReference>
<dbReference type="AlphaFoldDB" id="A0A9Q1JQG5"/>
<dbReference type="InterPro" id="IPR040256">
    <property type="entry name" value="At4g02000-like"/>
</dbReference>
<protein>
    <recommendedName>
        <fullName evidence="3">DUF4283 domain-containing protein</fullName>
    </recommendedName>
</protein>
<dbReference type="InterPro" id="IPR036691">
    <property type="entry name" value="Endo/exonu/phosph_ase_sf"/>
</dbReference>
<evidence type="ECO:0000313" key="2">
    <source>
        <dbReference type="Proteomes" id="UP001153076"/>
    </source>
</evidence>
<dbReference type="SUPFAM" id="SSF56219">
    <property type="entry name" value="DNase I-like"/>
    <property type="match status" value="1"/>
</dbReference>
<keyword evidence="2" id="KW-1185">Reference proteome</keyword>
<comment type="caution">
    <text evidence="1">The sequence shown here is derived from an EMBL/GenBank/DDBJ whole genome shotgun (WGS) entry which is preliminary data.</text>
</comment>
<evidence type="ECO:0008006" key="3">
    <source>
        <dbReference type="Google" id="ProtNLM"/>
    </source>
</evidence>
<dbReference type="Gene3D" id="3.60.10.10">
    <property type="entry name" value="Endonuclease/exonuclease/phosphatase"/>
    <property type="match status" value="1"/>
</dbReference>
<proteinExistence type="predicted"/>